<reference evidence="3 4" key="1">
    <citation type="journal article" date="2019" name="Ecotoxicol. Environ. Saf.">
        <title>Microbial characterization of heavy metal resistant bacterial strains isolated from an electroplating wastewater treatment plant.</title>
        <authorList>
            <person name="Cai X."/>
            <person name="Zheng X."/>
            <person name="Zhang D."/>
            <person name="Iqbal W."/>
            <person name="Liu C."/>
            <person name="Yang B."/>
            <person name="Zhao X."/>
            <person name="Lu X."/>
            <person name="Mao Y."/>
        </authorList>
    </citation>
    <scope>NUCLEOTIDE SEQUENCE [LARGE SCALE GENOMIC DNA]</scope>
    <source>
        <strain evidence="3 4">Ni1-3</strain>
    </source>
</reference>
<evidence type="ECO:0000256" key="1">
    <source>
        <dbReference type="ARBA" id="ARBA00007274"/>
    </source>
</evidence>
<gene>
    <name evidence="3" type="ORF">D0436_07885</name>
</gene>
<dbReference type="GO" id="GO:0008374">
    <property type="term" value="F:O-acyltransferase activity"/>
    <property type="evidence" value="ECO:0007669"/>
    <property type="project" value="TreeGrafter"/>
</dbReference>
<sequence length="200" mass="21923">MRRILNLFYNPYRAVKKYKNVKVDDTAVLLKSARFDITSDDNKVCIGENSMVGCTFCFESSQGEIAIGSNTFINGSTILIARNSISIGSNVTIAWGCTIYDHNSHSLDFLERRKDIARQREAHAAKKNFISNKDWSTVKSSGIKIGDDAWIGFNCIILKGVTIGAGAIVGAGSVVREDVAPWTVVAGNPAVFIKSLKREE</sequence>
<evidence type="ECO:0000313" key="4">
    <source>
        <dbReference type="Proteomes" id="UP000321124"/>
    </source>
</evidence>
<name>A0A5B8QWJ5_9GAMM</name>
<dbReference type="Proteomes" id="UP000321124">
    <property type="component" value="Chromosome"/>
</dbReference>
<dbReference type="SUPFAM" id="SSF51161">
    <property type="entry name" value="Trimeric LpxA-like enzymes"/>
    <property type="match status" value="1"/>
</dbReference>
<dbReference type="InterPro" id="IPR011004">
    <property type="entry name" value="Trimer_LpxA-like_sf"/>
</dbReference>
<protein>
    <submittedName>
        <fullName evidence="3">Acyltransferase</fullName>
    </submittedName>
</protein>
<dbReference type="InterPro" id="IPR051159">
    <property type="entry name" value="Hexapeptide_acetyltransf"/>
</dbReference>
<organism evidence="3 4">
    <name type="scientific">Shewanella decolorationis</name>
    <dbReference type="NCBI Taxonomy" id="256839"/>
    <lineage>
        <taxon>Bacteria</taxon>
        <taxon>Pseudomonadati</taxon>
        <taxon>Pseudomonadota</taxon>
        <taxon>Gammaproteobacteria</taxon>
        <taxon>Alteromonadales</taxon>
        <taxon>Shewanellaceae</taxon>
        <taxon>Shewanella</taxon>
    </lineage>
</organism>
<evidence type="ECO:0000313" key="3">
    <source>
        <dbReference type="EMBL" id="QDZ90398.1"/>
    </source>
</evidence>
<keyword evidence="3" id="KW-0012">Acyltransferase</keyword>
<dbReference type="PANTHER" id="PTHR23416">
    <property type="entry name" value="SIALIC ACID SYNTHASE-RELATED"/>
    <property type="match status" value="1"/>
</dbReference>
<dbReference type="EMBL" id="CP031775">
    <property type="protein sequence ID" value="QDZ90398.1"/>
    <property type="molecule type" value="Genomic_DNA"/>
</dbReference>
<dbReference type="RefSeq" id="WP_208662135.1">
    <property type="nucleotide sequence ID" value="NZ_CP031775.2"/>
</dbReference>
<comment type="similarity">
    <text evidence="1">Belongs to the transferase hexapeptide repeat family.</text>
</comment>
<dbReference type="GO" id="GO:0005829">
    <property type="term" value="C:cytosol"/>
    <property type="evidence" value="ECO:0007669"/>
    <property type="project" value="TreeGrafter"/>
</dbReference>
<proteinExistence type="inferred from homology"/>
<dbReference type="PANTHER" id="PTHR23416:SF23">
    <property type="entry name" value="ACETYLTRANSFERASE C18B11.09C-RELATED"/>
    <property type="match status" value="1"/>
</dbReference>
<dbReference type="CDD" id="cd04647">
    <property type="entry name" value="LbH_MAT_like"/>
    <property type="match status" value="1"/>
</dbReference>
<keyword evidence="2 3" id="KW-0808">Transferase</keyword>
<dbReference type="Pfam" id="PF00132">
    <property type="entry name" value="Hexapep"/>
    <property type="match status" value="1"/>
</dbReference>
<evidence type="ECO:0000256" key="2">
    <source>
        <dbReference type="ARBA" id="ARBA00022679"/>
    </source>
</evidence>
<accession>A0A5B8QWJ5</accession>
<dbReference type="InterPro" id="IPR001451">
    <property type="entry name" value="Hexapep"/>
</dbReference>
<dbReference type="Pfam" id="PF14602">
    <property type="entry name" value="Hexapep_2"/>
    <property type="match status" value="1"/>
</dbReference>
<dbReference type="AlphaFoldDB" id="A0A5B8QWJ5"/>
<dbReference type="Gene3D" id="2.160.10.10">
    <property type="entry name" value="Hexapeptide repeat proteins"/>
    <property type="match status" value="1"/>
</dbReference>
<dbReference type="KEGG" id="sdeo:D0436_07885"/>